<dbReference type="Proteomes" id="UP000248925">
    <property type="component" value="Unassembled WGS sequence"/>
</dbReference>
<evidence type="ECO:0008006" key="3">
    <source>
        <dbReference type="Google" id="ProtNLM"/>
    </source>
</evidence>
<reference evidence="1 2" key="1">
    <citation type="journal article" date="2018" name="Sci. Rep.">
        <title>Rhizobium tumorigenes sp. nov., a novel plant tumorigenic bacterium isolated from cane gall tumors on thornless blackberry.</title>
        <authorList>
            <person name="Kuzmanovi N."/>
            <person name="Smalla K."/>
            <person name="Gronow S."/>
            <person name="PuBawska J."/>
        </authorList>
    </citation>
    <scope>NUCLEOTIDE SEQUENCE [LARGE SCALE GENOMIC DNA]</scope>
    <source>
        <strain evidence="1 2">CCBAU 85046</strain>
    </source>
</reference>
<organism evidence="1 2">
    <name type="scientific">Rhizobium tubonense</name>
    <dbReference type="NCBI Taxonomy" id="484088"/>
    <lineage>
        <taxon>Bacteria</taxon>
        <taxon>Pseudomonadati</taxon>
        <taxon>Pseudomonadota</taxon>
        <taxon>Alphaproteobacteria</taxon>
        <taxon>Hyphomicrobiales</taxon>
        <taxon>Rhizobiaceae</taxon>
        <taxon>Rhizobium/Agrobacterium group</taxon>
        <taxon>Rhizobium</taxon>
    </lineage>
</organism>
<dbReference type="OrthoDB" id="9814421at2"/>
<comment type="caution">
    <text evidence="1">The sequence shown here is derived from an EMBL/GenBank/DDBJ whole genome shotgun (WGS) entry which is preliminary data.</text>
</comment>
<protein>
    <recommendedName>
        <fullName evidence="3">Transcription factor</fullName>
    </recommendedName>
</protein>
<dbReference type="Pfam" id="PF07704">
    <property type="entry name" value="PSK_trans_fac"/>
    <property type="match status" value="1"/>
</dbReference>
<evidence type="ECO:0000313" key="2">
    <source>
        <dbReference type="Proteomes" id="UP000248925"/>
    </source>
</evidence>
<gene>
    <name evidence="1" type="ORF">CPY51_23185</name>
</gene>
<dbReference type="AlphaFoldDB" id="A0A2W4EH23"/>
<evidence type="ECO:0000313" key="1">
    <source>
        <dbReference type="EMBL" id="PZM10470.1"/>
    </source>
</evidence>
<accession>A0A2W4EH23</accession>
<keyword evidence="2" id="KW-1185">Reference proteome</keyword>
<dbReference type="RefSeq" id="WP_111162609.1">
    <property type="nucleotide sequence ID" value="NZ_PCDP01000050.1"/>
</dbReference>
<name>A0A2W4EH23_9HYPH</name>
<sequence>MAFSVKDEATDTAVRRLAKLKSKSLTDTIREAVEHEYQRARGEVPLTERLEHLSERYRAFPASGVQADKAFFDDLSGDA</sequence>
<dbReference type="EMBL" id="PCDP01000050">
    <property type="protein sequence ID" value="PZM10470.1"/>
    <property type="molecule type" value="Genomic_DNA"/>
</dbReference>
<proteinExistence type="predicted"/>
<dbReference type="InterPro" id="IPR011660">
    <property type="entry name" value="VapB-like"/>
</dbReference>